<dbReference type="InterPro" id="IPR007115">
    <property type="entry name" value="6-PTP_synth/QueD"/>
</dbReference>
<dbReference type="NCBIfam" id="TIGR03367">
    <property type="entry name" value="queuosine_QueD"/>
    <property type="match status" value="1"/>
</dbReference>
<dbReference type="Gene3D" id="3.30.479.10">
    <property type="entry name" value="6-pyruvoyl tetrahydropterin synthase/QueD"/>
    <property type="match status" value="1"/>
</dbReference>
<sequence>MTRNGRWRLRVRTDFSAAHQLRHYQGKCEALHGHNFSVEAEVAGDQLDAKVGYLMDFKDLKNRLNQVVDTLDHTCLNDLPGFSTCNPTSEELARYIFEALDALLQDSPVRLCWTMVAEKDSSMAFYERCDHASQDDCRRGIS</sequence>
<keyword evidence="5 7" id="KW-0862">Zinc</keyword>
<dbReference type="SUPFAM" id="SSF55620">
    <property type="entry name" value="Tetrahydrobiopterin biosynthesis enzymes-like"/>
    <property type="match status" value="1"/>
</dbReference>
<evidence type="ECO:0000256" key="5">
    <source>
        <dbReference type="PIRNR" id="PIRNR006113"/>
    </source>
</evidence>
<comment type="pathway">
    <text evidence="1 5">Purine metabolism; 7-cyano-7-deazaguanine biosynthesis.</text>
</comment>
<dbReference type="Pfam" id="PF01242">
    <property type="entry name" value="PTPS"/>
    <property type="match status" value="1"/>
</dbReference>
<keyword evidence="9" id="KW-1185">Reference proteome</keyword>
<dbReference type="EC" id="4.-.-.-" evidence="5"/>
<feature type="binding site" evidence="7">
    <location>
        <position position="19"/>
    </location>
    <ligand>
        <name>Zn(2+)</name>
        <dbReference type="ChEBI" id="CHEBI:29105"/>
    </ligand>
</feature>
<keyword evidence="5" id="KW-0456">Lyase</keyword>
<feature type="binding site" evidence="7">
    <location>
        <position position="34"/>
    </location>
    <ligand>
        <name>Zn(2+)</name>
        <dbReference type="ChEBI" id="CHEBI:29105"/>
    </ligand>
</feature>
<dbReference type="GO" id="GO:0070497">
    <property type="term" value="F:6-carboxytetrahydropterin synthase activity"/>
    <property type="evidence" value="ECO:0007669"/>
    <property type="project" value="UniProtKB-EC"/>
</dbReference>
<name>A0A194AFJ3_9BACT</name>
<dbReference type="GO" id="GO:0008616">
    <property type="term" value="P:tRNA queuosine(34) biosynthetic process"/>
    <property type="evidence" value="ECO:0007669"/>
    <property type="project" value="UniProtKB-KW"/>
</dbReference>
<dbReference type="PANTHER" id="PTHR12589:SF8">
    <property type="entry name" value="6-CARBOXY-5,6,7,8-TETRAHYDROPTERIN SYNTHASE"/>
    <property type="match status" value="1"/>
</dbReference>
<evidence type="ECO:0000256" key="2">
    <source>
        <dbReference type="ARBA" id="ARBA00008900"/>
    </source>
</evidence>
<evidence type="ECO:0000256" key="3">
    <source>
        <dbReference type="ARBA" id="ARBA00018141"/>
    </source>
</evidence>
<dbReference type="PANTHER" id="PTHR12589">
    <property type="entry name" value="PYRUVOYL TETRAHYDROBIOPTERIN SYNTHASE"/>
    <property type="match status" value="1"/>
</dbReference>
<proteinExistence type="inferred from homology"/>
<feature type="active site" description="Proton acceptor" evidence="6">
    <location>
        <position position="28"/>
    </location>
</feature>
<feature type="active site" description="Charge relay system" evidence="6">
    <location>
        <position position="118"/>
    </location>
</feature>
<dbReference type="InterPro" id="IPR038418">
    <property type="entry name" value="6-PTP_synth/QueD_sf"/>
</dbReference>
<evidence type="ECO:0000256" key="7">
    <source>
        <dbReference type="PIRSR" id="PIRSR006113-2"/>
    </source>
</evidence>
<organism evidence="8 9">
    <name type="scientific">Desulfoplanes formicivorans</name>
    <dbReference type="NCBI Taxonomy" id="1592317"/>
    <lineage>
        <taxon>Bacteria</taxon>
        <taxon>Pseudomonadati</taxon>
        <taxon>Thermodesulfobacteriota</taxon>
        <taxon>Desulfovibrionia</taxon>
        <taxon>Desulfovibrionales</taxon>
        <taxon>Desulfoplanaceae</taxon>
        <taxon>Desulfoplanes</taxon>
    </lineage>
</organism>
<gene>
    <name evidence="8" type="ORF">DPF_0669</name>
</gene>
<dbReference type="STRING" id="1592317.DPF_0669"/>
<accession>A0A194AFJ3</accession>
<comment type="catalytic activity">
    <reaction evidence="4 5">
        <text>7,8-dihydroneopterin 3'-triphosphate + H2O = 6-carboxy-5,6,7,8-tetrahydropterin + triphosphate + acetaldehyde + 2 H(+)</text>
        <dbReference type="Rhea" id="RHEA:27966"/>
        <dbReference type="ChEBI" id="CHEBI:15343"/>
        <dbReference type="ChEBI" id="CHEBI:15377"/>
        <dbReference type="ChEBI" id="CHEBI:15378"/>
        <dbReference type="ChEBI" id="CHEBI:18036"/>
        <dbReference type="ChEBI" id="CHEBI:58462"/>
        <dbReference type="ChEBI" id="CHEBI:61032"/>
        <dbReference type="EC" id="4.1.2.50"/>
    </reaction>
</comment>
<keyword evidence="5 7" id="KW-0479">Metal-binding</keyword>
<dbReference type="AlphaFoldDB" id="A0A194AFJ3"/>
<evidence type="ECO:0000313" key="8">
    <source>
        <dbReference type="EMBL" id="GAU07970.1"/>
    </source>
</evidence>
<dbReference type="PIRSF" id="PIRSF006113">
    <property type="entry name" value="PTP_synth"/>
    <property type="match status" value="1"/>
</dbReference>
<comment type="cofactor">
    <cofactor evidence="5 7">
        <name>Zn(2+)</name>
        <dbReference type="ChEBI" id="CHEBI:29105"/>
    </cofactor>
    <text evidence="5 7">Binds 1 zinc ion per subunit.</text>
</comment>
<dbReference type="UniPathway" id="UPA00391"/>
<keyword evidence="5" id="KW-0671">Queuosine biosynthesis</keyword>
<comment type="caution">
    <text evidence="8">The sequence shown here is derived from an EMBL/GenBank/DDBJ whole genome shotgun (WGS) entry which is preliminary data.</text>
</comment>
<protein>
    <recommendedName>
        <fullName evidence="3 5">6-carboxy-5,6,7,8-tetrahydropterin synthase</fullName>
        <ecNumber evidence="5">4.-.-.-</ecNumber>
    </recommendedName>
</protein>
<evidence type="ECO:0000256" key="4">
    <source>
        <dbReference type="ARBA" id="ARBA00048807"/>
    </source>
</evidence>
<comment type="similarity">
    <text evidence="2 5">Belongs to the PTPS family. QueD subfamily.</text>
</comment>
<feature type="active site" description="Charge relay system" evidence="6">
    <location>
        <position position="73"/>
    </location>
</feature>
<evidence type="ECO:0000313" key="9">
    <source>
        <dbReference type="Proteomes" id="UP000095200"/>
    </source>
</evidence>
<dbReference type="GO" id="GO:0046872">
    <property type="term" value="F:metal ion binding"/>
    <property type="evidence" value="ECO:0007669"/>
    <property type="project" value="UniProtKB-KW"/>
</dbReference>
<evidence type="ECO:0000256" key="1">
    <source>
        <dbReference type="ARBA" id="ARBA00005061"/>
    </source>
</evidence>
<dbReference type="RefSeq" id="WP_176724151.1">
    <property type="nucleotide sequence ID" value="NZ_BDFE01000008.1"/>
</dbReference>
<dbReference type="EMBL" id="BDFE01000008">
    <property type="protein sequence ID" value="GAU07970.1"/>
    <property type="molecule type" value="Genomic_DNA"/>
</dbReference>
<reference evidence="9" key="1">
    <citation type="submission" date="2016-06" db="EMBL/GenBank/DDBJ databases">
        <title>Draft genome sequence of Desulfoplanes formicivorans strain Pf12B.</title>
        <authorList>
            <person name="Watanabe M."/>
            <person name="Kojima H."/>
            <person name="Fukui M."/>
        </authorList>
    </citation>
    <scope>NUCLEOTIDE SEQUENCE [LARGE SCALE GENOMIC DNA]</scope>
    <source>
        <strain evidence="9">Pf12B</strain>
    </source>
</reference>
<feature type="binding site" evidence="7">
    <location>
        <position position="32"/>
    </location>
    <ligand>
        <name>Zn(2+)</name>
        <dbReference type="ChEBI" id="CHEBI:29105"/>
    </ligand>
</feature>
<dbReference type="Proteomes" id="UP000095200">
    <property type="component" value="Unassembled WGS sequence"/>
</dbReference>
<evidence type="ECO:0000256" key="6">
    <source>
        <dbReference type="PIRSR" id="PIRSR006113-1"/>
    </source>
</evidence>